<dbReference type="GO" id="GO:0009401">
    <property type="term" value="P:phosphoenolpyruvate-dependent sugar phosphotransferase system"/>
    <property type="evidence" value="ECO:0007669"/>
    <property type="project" value="UniProtKB-KW"/>
</dbReference>
<evidence type="ECO:0000259" key="8">
    <source>
        <dbReference type="PROSITE" id="PS51100"/>
    </source>
</evidence>
<name>A0A031WD72_CLODI</name>
<dbReference type="InterPro" id="IPR036095">
    <property type="entry name" value="PTS_EIIB-like_sf"/>
</dbReference>
<feature type="domain" description="PTS EIIB type-3" evidence="8">
    <location>
        <begin position="1"/>
        <end position="100"/>
    </location>
</feature>
<organism evidence="9">
    <name type="scientific">Clostridioides difficile</name>
    <name type="common">Peptoclostridium difficile</name>
    <dbReference type="NCBI Taxonomy" id="1496"/>
    <lineage>
        <taxon>Bacteria</taxon>
        <taxon>Bacillati</taxon>
        <taxon>Bacillota</taxon>
        <taxon>Clostridia</taxon>
        <taxon>Peptostreptococcales</taxon>
        <taxon>Peptostreptococcaceae</taxon>
        <taxon>Clostridioides</taxon>
    </lineage>
</organism>
<dbReference type="EMBL" id="LK933540">
    <property type="protein sequence ID" value="CDT82379.1"/>
    <property type="molecule type" value="Genomic_DNA"/>
</dbReference>
<evidence type="ECO:0000313" key="12">
    <source>
        <dbReference type="EMBL" id="HBH1541796.1"/>
    </source>
</evidence>
<evidence type="ECO:0000256" key="5">
    <source>
        <dbReference type="ARBA" id="ARBA00022683"/>
    </source>
</evidence>
<dbReference type="CDD" id="cd05564">
    <property type="entry name" value="PTS_IIB_chitobiose_lichenan"/>
    <property type="match status" value="1"/>
</dbReference>
<reference evidence="12" key="2">
    <citation type="journal article" date="2018" name="Genome Biol.">
        <title>SKESA: strategic k-mer extension for scrupulous assemblies.</title>
        <authorList>
            <person name="Souvorov A."/>
            <person name="Agarwala R."/>
            <person name="Lipman D.J."/>
        </authorList>
    </citation>
    <scope>NUCLEOTIDE SEQUENCE</scope>
    <source>
        <strain evidence="12">HN1000</strain>
    </source>
</reference>
<evidence type="ECO:0000256" key="1">
    <source>
        <dbReference type="ARBA" id="ARBA00022448"/>
    </source>
</evidence>
<accession>A0A031WD72</accession>
<evidence type="ECO:0000313" key="16">
    <source>
        <dbReference type="Proteomes" id="UP000411588"/>
    </source>
</evidence>
<keyword evidence="4 9" id="KW-0808">Transferase</keyword>
<dbReference type="KEGG" id="pdf:CD630DERM_16020"/>
<dbReference type="PANTHER" id="PTHR34581:SF2">
    <property type="entry name" value="PTS SYSTEM N,N'-DIACETYLCHITOBIOSE-SPECIFIC EIIB COMPONENT"/>
    <property type="match status" value="1"/>
</dbReference>
<dbReference type="EMBL" id="LK932515">
    <property type="protein sequence ID" value="CDS87151.1"/>
    <property type="molecule type" value="Genomic_DNA"/>
</dbReference>
<dbReference type="EC" id="2.7.1.69" evidence="9 14"/>
<proteinExistence type="predicted"/>
<dbReference type="GO" id="GO:0016301">
    <property type="term" value="F:kinase activity"/>
    <property type="evidence" value="ECO:0007669"/>
    <property type="project" value="UniProtKB-KW"/>
</dbReference>
<keyword evidence="6" id="KW-0418">Kinase</keyword>
<dbReference type="InterPro" id="IPR051819">
    <property type="entry name" value="PTS_sugar-specific_EIIB"/>
</dbReference>
<dbReference type="PANTHER" id="PTHR34581">
    <property type="entry name" value="PTS SYSTEM N,N'-DIACETYLCHITOBIOSE-SPECIFIC EIIB COMPONENT"/>
    <property type="match status" value="1"/>
</dbReference>
<dbReference type="InterPro" id="IPR003501">
    <property type="entry name" value="PTS_EIIB_2/3"/>
</dbReference>
<keyword evidence="1" id="KW-0813">Transport</keyword>
<dbReference type="PATRIC" id="fig|1496.1373.peg.1991"/>
<evidence type="ECO:0000256" key="6">
    <source>
        <dbReference type="ARBA" id="ARBA00022777"/>
    </source>
</evidence>
<gene>
    <name evidence="9" type="primary">licB</name>
    <name evidence="14" type="synonym">licB_3</name>
    <name evidence="13" type="synonym">licB_5</name>
    <name evidence="11" type="ORF">BN1095_950013</name>
    <name evidence="10" type="ORF">BN1096_610039</name>
    <name evidence="9" type="ORF">BN1097_600035</name>
    <name evidence="12" type="ORF">KRM00_001265</name>
    <name evidence="14" type="ORF">SAMEA1402399_02432</name>
    <name evidence="13" type="ORF">SAMEA3375112_02833</name>
</gene>
<feature type="modified residue" description="Phosphocysteine; by EIIA" evidence="7">
    <location>
        <position position="8"/>
    </location>
</feature>
<dbReference type="EC" id="2.7.1.191" evidence="13"/>
<dbReference type="InterPro" id="IPR013012">
    <property type="entry name" value="PTS_EIIB_3"/>
</dbReference>
<dbReference type="GeneID" id="66354012"/>
<evidence type="ECO:0000256" key="2">
    <source>
        <dbReference type="ARBA" id="ARBA00022553"/>
    </source>
</evidence>
<evidence type="ECO:0000313" key="11">
    <source>
        <dbReference type="EMBL" id="CDT82379.1"/>
    </source>
</evidence>
<dbReference type="GO" id="GO:0008982">
    <property type="term" value="F:protein-N(PI)-phosphohistidine-sugar phosphotransferase activity"/>
    <property type="evidence" value="ECO:0007669"/>
    <property type="project" value="InterPro"/>
</dbReference>
<keyword evidence="3 12" id="KW-0762">Sugar transport</keyword>
<sequence>MIRILLVCVGGMSSTLLVNKMEKDAKKRNIDCKIWAVGEGDIKSELDNFDILLLGPQLRFMLDDVKSIVGDRAPVSIIDMVNYGTCNGHAVLNSVLEILK</sequence>
<dbReference type="Proteomes" id="UP000411588">
    <property type="component" value="Unassembled WGS sequence"/>
</dbReference>
<dbReference type="EMBL" id="FUPS01000010">
    <property type="protein sequence ID" value="SJS76294.1"/>
    <property type="molecule type" value="Genomic_DNA"/>
</dbReference>
<protein>
    <submittedName>
        <fullName evidence="9">Lichenan-specific phosphotransferase enzyme IIB component</fullName>
        <ecNumber evidence="13">2.7.1.191</ecNumber>
    </submittedName>
    <submittedName>
        <fullName evidence="12">PTS sugar transporter subunit IIB</fullName>
    </submittedName>
    <submittedName>
        <fullName evidence="14">PTS system lactose/cellobiose-family transporter subunit IIB</fullName>
        <ecNumber evidence="9 14">2.7.1.69</ecNumber>
    </submittedName>
    <submittedName>
        <fullName evidence="10">PTS system, lactose/cellobiose-family IIB component</fullName>
    </submittedName>
</protein>
<evidence type="ECO:0000313" key="9">
    <source>
        <dbReference type="EMBL" id="CDS86828.1"/>
    </source>
</evidence>
<dbReference type="Proteomes" id="UP000189137">
    <property type="component" value="Unassembled WGS sequence"/>
</dbReference>
<dbReference type="PROSITE" id="PS51100">
    <property type="entry name" value="PTS_EIIB_TYPE_3"/>
    <property type="match status" value="1"/>
</dbReference>
<dbReference type="EMBL" id="CAADAN010000008">
    <property type="protein sequence ID" value="VFD33143.1"/>
    <property type="molecule type" value="Genomic_DNA"/>
</dbReference>
<evidence type="ECO:0000313" key="15">
    <source>
        <dbReference type="Proteomes" id="UP000189137"/>
    </source>
</evidence>
<dbReference type="EMBL" id="LK932399">
    <property type="protein sequence ID" value="CDS86828.1"/>
    <property type="molecule type" value="Genomic_DNA"/>
</dbReference>
<evidence type="ECO:0000256" key="7">
    <source>
        <dbReference type="PROSITE-ProRule" id="PRU00423"/>
    </source>
</evidence>
<dbReference type="Pfam" id="PF02302">
    <property type="entry name" value="PTS_IIB"/>
    <property type="match status" value="1"/>
</dbReference>
<dbReference type="EMBL" id="DAEPXK010000009">
    <property type="protein sequence ID" value="HBH1541796.1"/>
    <property type="molecule type" value="Genomic_DNA"/>
</dbReference>
<dbReference type="AlphaFoldDB" id="A0A031WD72"/>
<dbReference type="SUPFAM" id="SSF52794">
    <property type="entry name" value="PTS system IIB component-like"/>
    <property type="match status" value="1"/>
</dbReference>
<dbReference type="Proteomes" id="UP000878956">
    <property type="component" value="Unassembled WGS sequence"/>
</dbReference>
<dbReference type="Gene3D" id="3.40.50.2300">
    <property type="match status" value="1"/>
</dbReference>
<reference evidence="12" key="4">
    <citation type="submission" date="2021-06" db="EMBL/GenBank/DDBJ databases">
        <authorList>
            <consortium name="NCBI Pathogen Detection Project"/>
        </authorList>
    </citation>
    <scope>NUCLEOTIDE SEQUENCE</scope>
    <source>
        <strain evidence="12">HN1000</strain>
    </source>
</reference>
<evidence type="ECO:0000256" key="3">
    <source>
        <dbReference type="ARBA" id="ARBA00022597"/>
    </source>
</evidence>
<evidence type="ECO:0000313" key="10">
    <source>
        <dbReference type="EMBL" id="CDS87151.1"/>
    </source>
</evidence>
<reference evidence="14 16" key="3">
    <citation type="submission" date="2019-02" db="EMBL/GenBank/DDBJ databases">
        <authorList>
            <consortium name="Pathogen Informatics"/>
        </authorList>
    </citation>
    <scope>NUCLEOTIDE SEQUENCE [LARGE SCALE GENOMIC DNA]</scope>
    <source>
        <strain evidence="14">Clo34</strain>
        <strain evidence="16">clo34</strain>
        <strain evidence="13 15">VRECD0157</strain>
    </source>
</reference>
<evidence type="ECO:0000313" key="14">
    <source>
        <dbReference type="EMBL" id="VFD33143.1"/>
    </source>
</evidence>
<evidence type="ECO:0000313" key="13">
    <source>
        <dbReference type="EMBL" id="SJS76294.1"/>
    </source>
</evidence>
<dbReference type="RefSeq" id="WP_003436486.1">
    <property type="nucleotide sequence ID" value="NZ_AP031492.1"/>
</dbReference>
<reference evidence="9" key="1">
    <citation type="submission" date="2014-07" db="EMBL/GenBank/DDBJ databases">
        <authorList>
            <person name="Monot Marc"/>
        </authorList>
    </citation>
    <scope>NUCLEOTIDE SEQUENCE</scope>
    <source>
        <strain evidence="11">7032989</strain>
        <strain evidence="9">7032994</strain>
    </source>
</reference>
<evidence type="ECO:0000256" key="4">
    <source>
        <dbReference type="ARBA" id="ARBA00022679"/>
    </source>
</evidence>
<keyword evidence="5" id="KW-0598">Phosphotransferase system</keyword>
<keyword evidence="2" id="KW-0597">Phosphoprotein</keyword>